<sequence length="389" mass="44961">MCFPHRYDVTLSQIRSQRNIHRNWSDTARVLGISRQTLYRRRIQFQMRSDTNSNFDNISDSELDQTVRDILRISPNAGERILIGALRGRGIRVQRERLRMSIGRIDPISRTLRRSRAIVRRVYSVACPNEVWHIDGNHKLIRWRFVIHGGIDGHSRLITYLHCSTDNTSATVLWLFQEATHQYGIPSRVRCDMGLENRSVARFMIGVRGTDRSSVITGLSVHNQRVERLWCEVNRRVNSVFRERFYTLEGDGMLDPMNELDMFCLHFVYLNAINEAFAEFIVQYNNHPLRTAHNQSPIQLWHSGTLASFWSEAIGACSILSDDKADEQRSNGRNCEAEETSDNSVRVPQTPLQLSNDQIVLLNNAVMQLSEHDLRGRYTAARNVLHGLF</sequence>
<dbReference type="Pfam" id="PF24764">
    <property type="entry name" value="rva_4"/>
    <property type="match status" value="1"/>
</dbReference>
<dbReference type="InterPro" id="IPR058913">
    <property type="entry name" value="Integrase_dom_put"/>
</dbReference>
<dbReference type="Proteomes" id="UP001152320">
    <property type="component" value="Chromosome 1"/>
</dbReference>
<name>A0A9Q1CRU6_HOLLE</name>
<dbReference type="InterPro" id="IPR002197">
    <property type="entry name" value="HTH_Fis"/>
</dbReference>
<dbReference type="InterPro" id="IPR001584">
    <property type="entry name" value="Integrase_cat-core"/>
</dbReference>
<dbReference type="SUPFAM" id="SSF53098">
    <property type="entry name" value="Ribonuclease H-like"/>
    <property type="match status" value="1"/>
</dbReference>
<dbReference type="PROSITE" id="PS50994">
    <property type="entry name" value="INTEGRASE"/>
    <property type="match status" value="1"/>
</dbReference>
<evidence type="ECO:0000313" key="4">
    <source>
        <dbReference type="Proteomes" id="UP001152320"/>
    </source>
</evidence>
<gene>
    <name evidence="3" type="ORF">HOLleu_02493</name>
</gene>
<comment type="caution">
    <text evidence="3">The sequence shown here is derived from an EMBL/GenBank/DDBJ whole genome shotgun (WGS) entry which is preliminary data.</text>
</comment>
<dbReference type="AlphaFoldDB" id="A0A9Q1CRU6"/>
<feature type="region of interest" description="Disordered" evidence="1">
    <location>
        <begin position="326"/>
        <end position="349"/>
    </location>
</feature>
<accession>A0A9Q1CRU6</accession>
<dbReference type="PANTHER" id="PTHR46791:SF4">
    <property type="match status" value="1"/>
</dbReference>
<proteinExistence type="predicted"/>
<evidence type="ECO:0000313" key="3">
    <source>
        <dbReference type="EMBL" id="KAJ8049655.1"/>
    </source>
</evidence>
<dbReference type="Gene3D" id="3.30.420.10">
    <property type="entry name" value="Ribonuclease H-like superfamily/Ribonuclease H"/>
    <property type="match status" value="1"/>
</dbReference>
<dbReference type="OrthoDB" id="2686689at2759"/>
<protein>
    <recommendedName>
        <fullName evidence="2">Integrase catalytic domain-containing protein</fullName>
    </recommendedName>
</protein>
<dbReference type="PANTHER" id="PTHR46791">
    <property type="entry name" value="EXPRESSED PROTEIN"/>
    <property type="match status" value="1"/>
</dbReference>
<dbReference type="EMBL" id="JAIZAY010000001">
    <property type="protein sequence ID" value="KAJ8049655.1"/>
    <property type="molecule type" value="Genomic_DNA"/>
</dbReference>
<dbReference type="InterPro" id="IPR012337">
    <property type="entry name" value="RNaseH-like_sf"/>
</dbReference>
<dbReference type="Pfam" id="PF02954">
    <property type="entry name" value="HTH_8"/>
    <property type="match status" value="1"/>
</dbReference>
<evidence type="ECO:0000256" key="1">
    <source>
        <dbReference type="SAM" id="MobiDB-lite"/>
    </source>
</evidence>
<dbReference type="Gene3D" id="1.10.10.60">
    <property type="entry name" value="Homeodomain-like"/>
    <property type="match status" value="1"/>
</dbReference>
<keyword evidence="4" id="KW-1185">Reference proteome</keyword>
<dbReference type="GO" id="GO:0015074">
    <property type="term" value="P:DNA integration"/>
    <property type="evidence" value="ECO:0007669"/>
    <property type="project" value="InterPro"/>
</dbReference>
<dbReference type="InterPro" id="IPR036397">
    <property type="entry name" value="RNaseH_sf"/>
</dbReference>
<organism evidence="3 4">
    <name type="scientific">Holothuria leucospilota</name>
    <name type="common">Black long sea cucumber</name>
    <name type="synonym">Mertensiothuria leucospilota</name>
    <dbReference type="NCBI Taxonomy" id="206669"/>
    <lineage>
        <taxon>Eukaryota</taxon>
        <taxon>Metazoa</taxon>
        <taxon>Echinodermata</taxon>
        <taxon>Eleutherozoa</taxon>
        <taxon>Echinozoa</taxon>
        <taxon>Holothuroidea</taxon>
        <taxon>Aspidochirotacea</taxon>
        <taxon>Aspidochirotida</taxon>
        <taxon>Holothuriidae</taxon>
        <taxon>Holothuria</taxon>
    </lineage>
</organism>
<dbReference type="GO" id="GO:0003676">
    <property type="term" value="F:nucleic acid binding"/>
    <property type="evidence" value="ECO:0007669"/>
    <property type="project" value="InterPro"/>
</dbReference>
<evidence type="ECO:0000259" key="2">
    <source>
        <dbReference type="PROSITE" id="PS50994"/>
    </source>
</evidence>
<feature type="domain" description="Integrase catalytic" evidence="2">
    <location>
        <begin position="124"/>
        <end position="305"/>
    </location>
</feature>
<reference evidence="3" key="1">
    <citation type="submission" date="2021-10" db="EMBL/GenBank/DDBJ databases">
        <title>Tropical sea cucumber genome reveals ecological adaptation and Cuvierian tubules defense mechanism.</title>
        <authorList>
            <person name="Chen T."/>
        </authorList>
    </citation>
    <scope>NUCLEOTIDE SEQUENCE</scope>
    <source>
        <strain evidence="3">Nanhai2018</strain>
        <tissue evidence="3">Muscle</tissue>
    </source>
</reference>